<name>A0ABP0RPB4_9DINO</name>
<evidence type="ECO:0000256" key="4">
    <source>
        <dbReference type="PROSITE-ProRule" id="PRU00134"/>
    </source>
</evidence>
<keyword evidence="8" id="KW-1185">Reference proteome</keyword>
<dbReference type="PROSITE" id="PS01360">
    <property type="entry name" value="ZF_MYND_1"/>
    <property type="match status" value="1"/>
</dbReference>
<gene>
    <name evidence="7" type="ORF">SCF082_LOCUS47244</name>
</gene>
<evidence type="ECO:0000313" key="8">
    <source>
        <dbReference type="Proteomes" id="UP001642464"/>
    </source>
</evidence>
<evidence type="ECO:0000259" key="6">
    <source>
        <dbReference type="PROSITE" id="PS50865"/>
    </source>
</evidence>
<dbReference type="Gene3D" id="6.10.140.2220">
    <property type="match status" value="1"/>
</dbReference>
<reference evidence="7 8" key="1">
    <citation type="submission" date="2024-02" db="EMBL/GenBank/DDBJ databases">
        <authorList>
            <person name="Chen Y."/>
            <person name="Shah S."/>
            <person name="Dougan E. K."/>
            <person name="Thang M."/>
            <person name="Chan C."/>
        </authorList>
    </citation>
    <scope>NUCLEOTIDE SEQUENCE [LARGE SCALE GENOMIC DNA]</scope>
</reference>
<keyword evidence="1" id="KW-0479">Metal-binding</keyword>
<proteinExistence type="predicted"/>
<protein>
    <submittedName>
        <fullName evidence="7">Deformed epidermal autoregulatory factor 1 homolog (Nuclear DEAF-1-related transcriptional regulator) (NUDR)</fullName>
    </submittedName>
</protein>
<dbReference type="PROSITE" id="PS50865">
    <property type="entry name" value="ZF_MYND_2"/>
    <property type="match status" value="1"/>
</dbReference>
<evidence type="ECO:0000313" key="7">
    <source>
        <dbReference type="EMBL" id="CAK9101021.1"/>
    </source>
</evidence>
<keyword evidence="3" id="KW-0862">Zinc</keyword>
<dbReference type="EMBL" id="CAXAMM010041740">
    <property type="protein sequence ID" value="CAK9101021.1"/>
    <property type="molecule type" value="Genomic_DNA"/>
</dbReference>
<evidence type="ECO:0000256" key="2">
    <source>
        <dbReference type="ARBA" id="ARBA00022771"/>
    </source>
</evidence>
<feature type="region of interest" description="Disordered" evidence="5">
    <location>
        <begin position="49"/>
        <end position="93"/>
    </location>
</feature>
<accession>A0ABP0RPB4</accession>
<evidence type="ECO:0000256" key="1">
    <source>
        <dbReference type="ARBA" id="ARBA00022723"/>
    </source>
</evidence>
<keyword evidence="2 4" id="KW-0863">Zinc-finger</keyword>
<evidence type="ECO:0000256" key="3">
    <source>
        <dbReference type="ARBA" id="ARBA00022833"/>
    </source>
</evidence>
<dbReference type="SUPFAM" id="SSF144232">
    <property type="entry name" value="HIT/MYND zinc finger-like"/>
    <property type="match status" value="1"/>
</dbReference>
<organism evidence="7 8">
    <name type="scientific">Durusdinium trenchii</name>
    <dbReference type="NCBI Taxonomy" id="1381693"/>
    <lineage>
        <taxon>Eukaryota</taxon>
        <taxon>Sar</taxon>
        <taxon>Alveolata</taxon>
        <taxon>Dinophyceae</taxon>
        <taxon>Suessiales</taxon>
        <taxon>Symbiodiniaceae</taxon>
        <taxon>Durusdinium</taxon>
    </lineage>
</organism>
<feature type="domain" description="MYND-type" evidence="6">
    <location>
        <begin position="11"/>
        <end position="48"/>
    </location>
</feature>
<sequence>MPNAELSSRSCDQCGRVGALLQCGKCKQVAYCNFSCQKIGWKEHKRLCGQGAPAPPSPSVPSVASPQPAEVPKQEAPRWREQGPPANAALPRQNPSLGAFKAAKLEDFFDRTDLDCGLAPLGEKKKPNGTGDRLDYSKWANLADSDDDVRKSSAAGAAARPKGAARQPMFGQAMGAEAVRGGAGAAGVPGVSTRPTAQQRSQARDVLDEAEKLLHQVAGEVLYQAGFMGHGSVWELGPAAEKVARKCLRLLDTKVLPVLEDDVLAKFLHGSAHYFLRKAMSATETEQRTASRTAKAKLMEVYRDQELREDYRENACEFLSALFHEAGEADKAQDVLKGLSVDVEQVSTSVNGINGHANGGADAKAQPKATSAGDSRWAWRQRREPKSVEAPEEVPVAKPSPKQEVISAKLKEAPSKSSGIPSIDEVLARLDLEEQQEQETY</sequence>
<evidence type="ECO:0000256" key="5">
    <source>
        <dbReference type="SAM" id="MobiDB-lite"/>
    </source>
</evidence>
<comment type="caution">
    <text evidence="7">The sequence shown here is derived from an EMBL/GenBank/DDBJ whole genome shotgun (WGS) entry which is preliminary data.</text>
</comment>
<feature type="compositionally biased region" description="Low complexity" evidence="5">
    <location>
        <begin position="60"/>
        <end position="71"/>
    </location>
</feature>
<feature type="region of interest" description="Disordered" evidence="5">
    <location>
        <begin position="352"/>
        <end position="423"/>
    </location>
</feature>
<dbReference type="InterPro" id="IPR002893">
    <property type="entry name" value="Znf_MYND"/>
</dbReference>
<dbReference type="Pfam" id="PF01753">
    <property type="entry name" value="zf-MYND"/>
    <property type="match status" value="1"/>
</dbReference>
<feature type="compositionally biased region" description="Basic and acidic residues" evidence="5">
    <location>
        <begin position="72"/>
        <end position="81"/>
    </location>
</feature>
<dbReference type="Proteomes" id="UP001642464">
    <property type="component" value="Unassembled WGS sequence"/>
</dbReference>